<protein>
    <recommendedName>
        <fullName evidence="4">LemA family protein</fullName>
    </recommendedName>
</protein>
<proteinExistence type="predicted"/>
<evidence type="ECO:0000313" key="2">
    <source>
        <dbReference type="EMBL" id="UPT21322.1"/>
    </source>
</evidence>
<dbReference type="SUPFAM" id="SSF140478">
    <property type="entry name" value="LemA-like"/>
    <property type="match status" value="1"/>
</dbReference>
<dbReference type="Proteomes" id="UP000832041">
    <property type="component" value="Chromosome"/>
</dbReference>
<dbReference type="RefSeq" id="WP_248593627.1">
    <property type="nucleotide sequence ID" value="NZ_BAABEB010000002.1"/>
</dbReference>
<accession>A0ABY4L0X5</accession>
<evidence type="ECO:0000313" key="3">
    <source>
        <dbReference type="Proteomes" id="UP000832041"/>
    </source>
</evidence>
<gene>
    <name evidence="2" type="ORF">FOF52_10395</name>
</gene>
<evidence type="ECO:0000256" key="1">
    <source>
        <dbReference type="SAM" id="MobiDB-lite"/>
    </source>
</evidence>
<name>A0ABY4L0X5_THEAE</name>
<dbReference type="EMBL" id="CP051627">
    <property type="protein sequence ID" value="UPT21322.1"/>
    <property type="molecule type" value="Genomic_DNA"/>
</dbReference>
<sequence>MTEALAVVCTLLVLLSVSFYLSWRASRLDRLHTRLETAQAALDAALARRGAVVGEVAASGVLGPAASVLLSDAAARARRAGERADREVAESNLSRVLRAVLAETGAVADGGDLLAETYAAARHVHIARRFHNDTVTAIHTARSSRLVGALHLAGHARLPAYFEMDDEPPAPLDQHWPDLPGGGGNER</sequence>
<dbReference type="InterPro" id="IPR023353">
    <property type="entry name" value="LemA-like_dom_sf"/>
</dbReference>
<feature type="region of interest" description="Disordered" evidence="1">
    <location>
        <begin position="164"/>
        <end position="187"/>
    </location>
</feature>
<keyword evidence="3" id="KW-1185">Reference proteome</keyword>
<organism evidence="2 3">
    <name type="scientific">Thermobifida alba</name>
    <name type="common">Thermomonospora alba</name>
    <dbReference type="NCBI Taxonomy" id="53522"/>
    <lineage>
        <taxon>Bacteria</taxon>
        <taxon>Bacillati</taxon>
        <taxon>Actinomycetota</taxon>
        <taxon>Actinomycetes</taxon>
        <taxon>Streptosporangiales</taxon>
        <taxon>Nocardiopsidaceae</taxon>
        <taxon>Thermobifida</taxon>
    </lineage>
</organism>
<evidence type="ECO:0008006" key="4">
    <source>
        <dbReference type="Google" id="ProtNLM"/>
    </source>
</evidence>
<reference evidence="2 3" key="1">
    <citation type="submission" date="2020-04" db="EMBL/GenBank/DDBJ databases">
        <title>Thermobifida alba genome sequencing and assembly.</title>
        <authorList>
            <person name="Luzics S."/>
            <person name="Horvath B."/>
            <person name="Nagy I."/>
            <person name="Toth A."/>
            <person name="Nagy I."/>
            <person name="Kukolya J."/>
        </authorList>
    </citation>
    <scope>NUCLEOTIDE SEQUENCE [LARGE SCALE GENOMIC DNA]</scope>
    <source>
        <strain evidence="2 3">DSM 43795</strain>
    </source>
</reference>